<feature type="transmembrane region" description="Helical" evidence="1">
    <location>
        <begin position="71"/>
        <end position="100"/>
    </location>
</feature>
<evidence type="ECO:0000313" key="3">
    <source>
        <dbReference type="Proteomes" id="UP000246352"/>
    </source>
</evidence>
<dbReference type="Proteomes" id="UP000246352">
    <property type="component" value="Unassembled WGS sequence"/>
</dbReference>
<name>A0A317PG99_9HYPH</name>
<accession>A0A317PG99</accession>
<dbReference type="AlphaFoldDB" id="A0A317PG99"/>
<keyword evidence="1" id="KW-1133">Transmembrane helix</keyword>
<dbReference type="Pfam" id="PF05437">
    <property type="entry name" value="AzlD"/>
    <property type="match status" value="1"/>
</dbReference>
<feature type="transmembrane region" description="Helical" evidence="1">
    <location>
        <begin position="45"/>
        <end position="65"/>
    </location>
</feature>
<feature type="transmembrane region" description="Helical" evidence="1">
    <location>
        <begin position="6"/>
        <end position="25"/>
    </location>
</feature>
<keyword evidence="1" id="KW-0812">Transmembrane</keyword>
<evidence type="ECO:0000313" key="2">
    <source>
        <dbReference type="EMBL" id="PWV99221.1"/>
    </source>
</evidence>
<comment type="caution">
    <text evidence="2">The sequence shown here is derived from an EMBL/GenBank/DDBJ whole genome shotgun (WGS) entry which is preliminary data.</text>
</comment>
<proteinExistence type="predicted"/>
<gene>
    <name evidence="2" type="ORF">DFR52_104514</name>
</gene>
<evidence type="ECO:0000256" key="1">
    <source>
        <dbReference type="SAM" id="Phobius"/>
    </source>
</evidence>
<protein>
    <submittedName>
        <fullName evidence="2">Putative membrane protein</fullName>
    </submittedName>
</protein>
<sequence length="105" mass="10729">MSGEFLGISAIYWIIIAGALVTYAARFGGHLVLSRFDSIPPRVDAALNAVPAAVITTLVAPAAVSNGLAEGITILIVLAAGLRFPLMAIFGIGWVAIVALRAAGL</sequence>
<reference evidence="2 3" key="1">
    <citation type="submission" date="2018-05" db="EMBL/GenBank/DDBJ databases">
        <title>Genomic Encyclopedia of Type Strains, Phase IV (KMG-IV): sequencing the most valuable type-strain genomes for metagenomic binning, comparative biology and taxonomic classification.</title>
        <authorList>
            <person name="Goeker M."/>
        </authorList>
    </citation>
    <scope>NUCLEOTIDE SEQUENCE [LARGE SCALE GENOMIC DNA]</scope>
    <source>
        <strain evidence="2 3">DSM 16791</strain>
    </source>
</reference>
<dbReference type="InterPro" id="IPR008407">
    <property type="entry name" value="Brnchd-chn_aa_trnsp_AzlD"/>
</dbReference>
<keyword evidence="1" id="KW-0472">Membrane</keyword>
<dbReference type="EMBL" id="QGTR01000004">
    <property type="protein sequence ID" value="PWV99221.1"/>
    <property type="molecule type" value="Genomic_DNA"/>
</dbReference>
<keyword evidence="3" id="KW-1185">Reference proteome</keyword>
<organism evidence="2 3">
    <name type="scientific">Hoeflea marina</name>
    <dbReference type="NCBI Taxonomy" id="274592"/>
    <lineage>
        <taxon>Bacteria</taxon>
        <taxon>Pseudomonadati</taxon>
        <taxon>Pseudomonadota</taxon>
        <taxon>Alphaproteobacteria</taxon>
        <taxon>Hyphomicrobiales</taxon>
        <taxon>Rhizobiaceae</taxon>
        <taxon>Hoeflea</taxon>
    </lineage>
</organism>